<feature type="binding site" evidence="8">
    <location>
        <begin position="21"/>
        <end position="23"/>
    </location>
    <ligand>
        <name>shikimate</name>
        <dbReference type="ChEBI" id="CHEBI:36208"/>
    </ligand>
</feature>
<dbReference type="Proteomes" id="UP000606921">
    <property type="component" value="Unassembled WGS sequence"/>
</dbReference>
<dbReference type="EMBL" id="CABFWF030000014">
    <property type="protein sequence ID" value="CAD7049225.1"/>
    <property type="molecule type" value="Genomic_DNA"/>
</dbReference>
<dbReference type="HAMAP" id="MF_00222">
    <property type="entry name" value="Shikimate_DH_AroE"/>
    <property type="match status" value="1"/>
</dbReference>
<dbReference type="SUPFAM" id="SSF51735">
    <property type="entry name" value="NAD(P)-binding Rossmann-fold domains"/>
    <property type="match status" value="1"/>
</dbReference>
<evidence type="ECO:0000256" key="1">
    <source>
        <dbReference type="ARBA" id="ARBA00004871"/>
    </source>
</evidence>
<feature type="binding site" evidence="8">
    <location>
        <position position="247"/>
    </location>
    <ligand>
        <name>NADP(+)</name>
        <dbReference type="ChEBI" id="CHEBI:58349"/>
    </ligand>
</feature>
<dbReference type="InterPro" id="IPR006151">
    <property type="entry name" value="Shikm_DH/Glu-tRNA_Rdtase"/>
</dbReference>
<evidence type="ECO:0000256" key="6">
    <source>
        <dbReference type="ARBA" id="ARBA00023141"/>
    </source>
</evidence>
<keyword evidence="3 8" id="KW-0028">Amino-acid biosynthesis</keyword>
<keyword evidence="6 8" id="KW-0057">Aromatic amino acid biosynthesis</keyword>
<reference evidence="11 12" key="1">
    <citation type="submission" date="2020-11" db="EMBL/GenBank/DDBJ databases">
        <authorList>
            <person name="Lassalle F."/>
        </authorList>
    </citation>
    <scope>NUCLEOTIDE SEQUENCE [LARGE SCALE GENOMIC DNA]</scope>
    <source>
        <strain evidence="11 12">JC140</strain>
    </source>
</reference>
<evidence type="ECO:0000256" key="2">
    <source>
        <dbReference type="ARBA" id="ARBA00012962"/>
    </source>
</evidence>
<feature type="active site" description="Proton acceptor" evidence="8">
    <location>
        <position position="74"/>
    </location>
</feature>
<evidence type="ECO:0000259" key="9">
    <source>
        <dbReference type="Pfam" id="PF01488"/>
    </source>
</evidence>
<feature type="binding site" evidence="8">
    <location>
        <position position="254"/>
    </location>
    <ligand>
        <name>shikimate</name>
        <dbReference type="ChEBI" id="CHEBI:36208"/>
    </ligand>
</feature>
<dbReference type="InterPro" id="IPR036291">
    <property type="entry name" value="NAD(P)-bd_dom_sf"/>
</dbReference>
<comment type="caution">
    <text evidence="11">The sequence shown here is derived from an EMBL/GenBank/DDBJ whole genome shotgun (WGS) entry which is preliminary data.</text>
</comment>
<evidence type="ECO:0000256" key="7">
    <source>
        <dbReference type="ARBA" id="ARBA00049442"/>
    </source>
</evidence>
<comment type="subunit">
    <text evidence="8">Homodimer.</text>
</comment>
<proteinExistence type="inferred from homology"/>
<dbReference type="PANTHER" id="PTHR21089">
    <property type="entry name" value="SHIKIMATE DEHYDROGENASE"/>
    <property type="match status" value="1"/>
</dbReference>
<name>A0ABM8PUJ8_9HYPH</name>
<feature type="binding site" evidence="8">
    <location>
        <begin position="135"/>
        <end position="139"/>
    </location>
    <ligand>
        <name>NADP(+)</name>
        <dbReference type="ChEBI" id="CHEBI:58349"/>
    </ligand>
</feature>
<dbReference type="InterPro" id="IPR013708">
    <property type="entry name" value="Shikimate_DH-bd_N"/>
</dbReference>
<protein>
    <recommendedName>
        <fullName evidence="2 8">Shikimate dehydrogenase (NADP(+))</fullName>
        <shortName evidence="8">SDH</shortName>
        <ecNumber evidence="2 8">1.1.1.25</ecNumber>
    </recommendedName>
</protein>
<dbReference type="EC" id="1.1.1.25" evidence="2 8"/>
<feature type="binding site" evidence="8">
    <location>
        <position position="70"/>
    </location>
    <ligand>
        <name>shikimate</name>
        <dbReference type="ChEBI" id="CHEBI:36208"/>
    </ligand>
</feature>
<dbReference type="NCBIfam" id="NF001312">
    <property type="entry name" value="PRK00258.1-4"/>
    <property type="match status" value="1"/>
</dbReference>
<keyword evidence="12" id="KW-1185">Reference proteome</keyword>
<dbReference type="InterPro" id="IPR046346">
    <property type="entry name" value="Aminoacid_DH-like_N_sf"/>
</dbReference>
<evidence type="ECO:0000256" key="3">
    <source>
        <dbReference type="ARBA" id="ARBA00022605"/>
    </source>
</evidence>
<dbReference type="SUPFAM" id="SSF53223">
    <property type="entry name" value="Aminoacid dehydrogenase-like, N-terminal domain"/>
    <property type="match status" value="1"/>
</dbReference>
<comment type="caution">
    <text evidence="8">Lacks conserved residue(s) required for the propagation of feature annotation.</text>
</comment>
<evidence type="ECO:0000256" key="5">
    <source>
        <dbReference type="ARBA" id="ARBA00023002"/>
    </source>
</evidence>
<gene>
    <name evidence="8" type="primary">aroE</name>
    <name evidence="11" type="ORF">REJC140_01478</name>
</gene>
<feature type="binding site" evidence="8">
    <location>
        <position position="95"/>
    </location>
    <ligand>
        <name>shikimate</name>
        <dbReference type="ChEBI" id="CHEBI:36208"/>
    </ligand>
</feature>
<dbReference type="CDD" id="cd01065">
    <property type="entry name" value="NAD_bind_Shikimate_DH"/>
    <property type="match status" value="1"/>
</dbReference>
<evidence type="ECO:0000259" key="10">
    <source>
        <dbReference type="Pfam" id="PF08501"/>
    </source>
</evidence>
<feature type="binding site" evidence="8">
    <location>
        <begin position="159"/>
        <end position="164"/>
    </location>
    <ligand>
        <name>NADP(+)</name>
        <dbReference type="ChEBI" id="CHEBI:58349"/>
    </ligand>
</feature>
<keyword evidence="5 8" id="KW-0560">Oxidoreductase</keyword>
<dbReference type="Pfam" id="PF08501">
    <property type="entry name" value="Shikimate_dh_N"/>
    <property type="match status" value="1"/>
</dbReference>
<feature type="domain" description="Shikimate dehydrogenase substrate binding N-terminal" evidence="10">
    <location>
        <begin position="13"/>
        <end position="97"/>
    </location>
</feature>
<dbReference type="NCBIfam" id="TIGR00507">
    <property type="entry name" value="aroE"/>
    <property type="match status" value="1"/>
</dbReference>
<keyword evidence="4 8" id="KW-0521">NADP</keyword>
<evidence type="ECO:0000256" key="4">
    <source>
        <dbReference type="ARBA" id="ARBA00022857"/>
    </source>
</evidence>
<accession>A0ABM8PUJ8</accession>
<dbReference type="InterPro" id="IPR022893">
    <property type="entry name" value="Shikimate_DH_fam"/>
</dbReference>
<comment type="function">
    <text evidence="8">Involved in the biosynthesis of the chorismate, which leads to the biosynthesis of aromatic amino acids. Catalyzes the reversible NADPH linked reduction of 3-dehydroshikimate (DHSA) to yield shikimate (SA).</text>
</comment>
<dbReference type="Pfam" id="PF01488">
    <property type="entry name" value="Shikimate_DH"/>
    <property type="match status" value="1"/>
</dbReference>
<dbReference type="Gene3D" id="3.40.50.720">
    <property type="entry name" value="NAD(P)-binding Rossmann-like Domain"/>
    <property type="match status" value="1"/>
</dbReference>
<feature type="domain" description="Quinate/shikimate 5-dehydrogenase/glutamyl-tRNA reductase" evidence="9">
    <location>
        <begin position="125"/>
        <end position="199"/>
    </location>
</feature>
<feature type="binding site" evidence="8">
    <location>
        <position position="224"/>
    </location>
    <ligand>
        <name>NADP(+)</name>
        <dbReference type="ChEBI" id="CHEBI:58349"/>
    </ligand>
</feature>
<organism evidence="11 12">
    <name type="scientific">Pseudorhizobium endolithicum</name>
    <dbReference type="NCBI Taxonomy" id="1191678"/>
    <lineage>
        <taxon>Bacteria</taxon>
        <taxon>Pseudomonadati</taxon>
        <taxon>Pseudomonadota</taxon>
        <taxon>Alphaproteobacteria</taxon>
        <taxon>Hyphomicrobiales</taxon>
        <taxon>Rhizobiaceae</taxon>
        <taxon>Rhizobium/Agrobacterium group</taxon>
        <taxon>Pseudorhizobium</taxon>
    </lineage>
</organism>
<comment type="pathway">
    <text evidence="1 8">Metabolic intermediate biosynthesis; chorismate biosynthesis; chorismate from D-erythrose 4-phosphate and phosphoenolpyruvate: step 4/7.</text>
</comment>
<feature type="binding site" evidence="8">
    <location>
        <position position="110"/>
    </location>
    <ligand>
        <name>shikimate</name>
        <dbReference type="ChEBI" id="CHEBI:36208"/>
    </ligand>
</feature>
<comment type="similarity">
    <text evidence="8">Belongs to the shikimate dehydrogenase family.</text>
</comment>
<dbReference type="PANTHER" id="PTHR21089:SF1">
    <property type="entry name" value="BIFUNCTIONAL 3-DEHYDROQUINATE DEHYDRATASE_SHIKIMATE DEHYDROGENASE, CHLOROPLASTIC"/>
    <property type="match status" value="1"/>
</dbReference>
<evidence type="ECO:0000313" key="12">
    <source>
        <dbReference type="Proteomes" id="UP000606921"/>
    </source>
</evidence>
<evidence type="ECO:0000313" key="11">
    <source>
        <dbReference type="EMBL" id="CAD7049225.1"/>
    </source>
</evidence>
<dbReference type="InterPro" id="IPR011342">
    <property type="entry name" value="Shikimate_DH"/>
</dbReference>
<sequence>MPDSRETTVEAFVAGWPIKHSRSPLIHGYWLKKYGVDGSYRREAVPVEAFPDFIGDLKSGRLPYVGGNITIPHKEAAYRIADRRDTLVQELGAANTLWLEDGRLCASNTDVYGFAANLDERHPDWFKAERAVVLGAGGASRAVIRALRDRGIAEINVVNRTVARARELMDRFGASVHGHPMTALPEVLQGAGLFINTTSLGMDGVETPVIDFSRMQLRGLVTDIVYVPLRTPFLVQAEAQGLATVDGLGMLLHQAVPGFMKWFGVRPLVDETLRALVIADMEHHP</sequence>
<dbReference type="RefSeq" id="WP_142593581.1">
    <property type="nucleotide sequence ID" value="NZ_CABFWF030000014.1"/>
</dbReference>
<dbReference type="Gene3D" id="3.40.50.10860">
    <property type="entry name" value="Leucine Dehydrogenase, chain A, domain 1"/>
    <property type="match status" value="1"/>
</dbReference>
<feature type="binding site" evidence="8">
    <location>
        <position position="226"/>
    </location>
    <ligand>
        <name>shikimate</name>
        <dbReference type="ChEBI" id="CHEBI:36208"/>
    </ligand>
</feature>
<evidence type="ECO:0000256" key="8">
    <source>
        <dbReference type="HAMAP-Rule" id="MF_00222"/>
    </source>
</evidence>
<comment type="catalytic activity">
    <reaction evidence="7 8">
        <text>shikimate + NADP(+) = 3-dehydroshikimate + NADPH + H(+)</text>
        <dbReference type="Rhea" id="RHEA:17737"/>
        <dbReference type="ChEBI" id="CHEBI:15378"/>
        <dbReference type="ChEBI" id="CHEBI:16630"/>
        <dbReference type="ChEBI" id="CHEBI:36208"/>
        <dbReference type="ChEBI" id="CHEBI:57783"/>
        <dbReference type="ChEBI" id="CHEBI:58349"/>
        <dbReference type="EC" id="1.1.1.25"/>
    </reaction>
</comment>